<accession>A0A917MX32</accession>
<evidence type="ECO:0008006" key="3">
    <source>
        <dbReference type="Google" id="ProtNLM"/>
    </source>
</evidence>
<sequence length="194" mass="21842">MRGFISAITGIVFSGCTSFGHLEKPSLPQKPLANEALNGVYTCMDSAWQQACSNNTSCTFLSRPFVFLPNGTVIGIGHIGFQQQDELNRYLAVNREEIYNRYRMLGSYYFRGDTLIASINYPYRGRGQQGIYRTTTFSGIKTQGDTIKDFKMVAPWPDIYDDAFYRKMNNGFSRLLTGFNLLYKGRPAADSTAP</sequence>
<dbReference type="RefSeq" id="WP_188954543.1">
    <property type="nucleotide sequence ID" value="NZ_BMIB01000003.1"/>
</dbReference>
<dbReference type="AlphaFoldDB" id="A0A917MX32"/>
<dbReference type="PROSITE" id="PS51257">
    <property type="entry name" value="PROKAR_LIPOPROTEIN"/>
    <property type="match status" value="1"/>
</dbReference>
<gene>
    <name evidence="1" type="ORF">GCM10011379_34710</name>
</gene>
<dbReference type="EMBL" id="BMIB01000003">
    <property type="protein sequence ID" value="GGH73323.1"/>
    <property type="molecule type" value="Genomic_DNA"/>
</dbReference>
<keyword evidence="2" id="KW-1185">Reference proteome</keyword>
<comment type="caution">
    <text evidence="1">The sequence shown here is derived from an EMBL/GenBank/DDBJ whole genome shotgun (WGS) entry which is preliminary data.</text>
</comment>
<protein>
    <recommendedName>
        <fullName evidence="3">Lipoprotein</fullName>
    </recommendedName>
</protein>
<evidence type="ECO:0000313" key="1">
    <source>
        <dbReference type="EMBL" id="GGH73323.1"/>
    </source>
</evidence>
<proteinExistence type="predicted"/>
<evidence type="ECO:0000313" key="2">
    <source>
        <dbReference type="Proteomes" id="UP000627292"/>
    </source>
</evidence>
<reference evidence="1" key="1">
    <citation type="journal article" date="2014" name="Int. J. Syst. Evol. Microbiol.">
        <title>Complete genome sequence of Corynebacterium casei LMG S-19264T (=DSM 44701T), isolated from a smear-ripened cheese.</title>
        <authorList>
            <consortium name="US DOE Joint Genome Institute (JGI-PGF)"/>
            <person name="Walter F."/>
            <person name="Albersmeier A."/>
            <person name="Kalinowski J."/>
            <person name="Ruckert C."/>
        </authorList>
    </citation>
    <scope>NUCLEOTIDE SEQUENCE</scope>
    <source>
        <strain evidence="1">CGMCC 1.15290</strain>
    </source>
</reference>
<dbReference type="Proteomes" id="UP000627292">
    <property type="component" value="Unassembled WGS sequence"/>
</dbReference>
<reference evidence="1" key="2">
    <citation type="submission" date="2020-09" db="EMBL/GenBank/DDBJ databases">
        <authorList>
            <person name="Sun Q."/>
            <person name="Zhou Y."/>
        </authorList>
    </citation>
    <scope>NUCLEOTIDE SEQUENCE</scope>
    <source>
        <strain evidence="1">CGMCC 1.15290</strain>
    </source>
</reference>
<name>A0A917MX32_9BACT</name>
<organism evidence="1 2">
    <name type="scientific">Filimonas zeae</name>
    <dbReference type="NCBI Taxonomy" id="1737353"/>
    <lineage>
        <taxon>Bacteria</taxon>
        <taxon>Pseudomonadati</taxon>
        <taxon>Bacteroidota</taxon>
        <taxon>Chitinophagia</taxon>
        <taxon>Chitinophagales</taxon>
        <taxon>Chitinophagaceae</taxon>
        <taxon>Filimonas</taxon>
    </lineage>
</organism>